<keyword evidence="1" id="KW-1133">Transmembrane helix</keyword>
<evidence type="ECO:0000256" key="1">
    <source>
        <dbReference type="SAM" id="Phobius"/>
    </source>
</evidence>
<proteinExistence type="predicted"/>
<evidence type="ECO:0000313" key="3">
    <source>
        <dbReference type="Proteomes" id="UP001499990"/>
    </source>
</evidence>
<dbReference type="Proteomes" id="UP001499990">
    <property type="component" value="Unassembled WGS sequence"/>
</dbReference>
<feature type="transmembrane region" description="Helical" evidence="1">
    <location>
        <begin position="233"/>
        <end position="255"/>
    </location>
</feature>
<feature type="transmembrane region" description="Helical" evidence="1">
    <location>
        <begin position="190"/>
        <end position="213"/>
    </location>
</feature>
<feature type="transmembrane region" description="Helical" evidence="1">
    <location>
        <begin position="134"/>
        <end position="153"/>
    </location>
</feature>
<reference evidence="3" key="1">
    <citation type="journal article" date="2019" name="Int. J. Syst. Evol. Microbiol.">
        <title>The Global Catalogue of Microorganisms (GCM) 10K type strain sequencing project: providing services to taxonomists for standard genome sequencing and annotation.</title>
        <authorList>
            <consortium name="The Broad Institute Genomics Platform"/>
            <consortium name="The Broad Institute Genome Sequencing Center for Infectious Disease"/>
            <person name="Wu L."/>
            <person name="Ma J."/>
        </authorList>
    </citation>
    <scope>NUCLEOTIDE SEQUENCE [LARGE SCALE GENOMIC DNA]</scope>
    <source>
        <strain evidence="3">JCM 9651</strain>
    </source>
</reference>
<keyword evidence="1" id="KW-0472">Membrane</keyword>
<sequence length="276" mass="29484">MSLEQRRREAARRLKESEASRLWSRLTAVDFFGNAFQLAALSILCFFPFLIVITAAAGENAAVVLVGWLGLNEEAARAVATLFKPGQISGTLTLPSAFLMILGALAVAGTLQTWYRRVFDVPGRGWRDVAAQGYWVAALLAYGAAQAAGGRALGTVGGVVLQGLFGFVLAMCFWWGSMRVLLAGDVRWRALFPPALATGVCWVGLGAFSARYFSAAIVANEASYGPIGVVMIILSWLVAVGVVVHLGSVVGCMYLERRARKGPTDGTDSHRRPSDG</sequence>
<dbReference type="RefSeq" id="WP_345035299.1">
    <property type="nucleotide sequence ID" value="NZ_BAAAYL010000001.1"/>
</dbReference>
<keyword evidence="3" id="KW-1185">Reference proteome</keyword>
<feature type="transmembrane region" description="Helical" evidence="1">
    <location>
        <begin position="159"/>
        <end position="178"/>
    </location>
</feature>
<feature type="transmembrane region" description="Helical" evidence="1">
    <location>
        <begin position="92"/>
        <end position="114"/>
    </location>
</feature>
<organism evidence="2 3">
    <name type="scientific">Streptomyces sannanensis</name>
    <dbReference type="NCBI Taxonomy" id="285536"/>
    <lineage>
        <taxon>Bacteria</taxon>
        <taxon>Bacillati</taxon>
        <taxon>Actinomycetota</taxon>
        <taxon>Actinomycetes</taxon>
        <taxon>Kitasatosporales</taxon>
        <taxon>Streptomycetaceae</taxon>
        <taxon>Streptomyces</taxon>
    </lineage>
</organism>
<name>A0ABP6S7H0_9ACTN</name>
<keyword evidence="1" id="KW-0812">Transmembrane</keyword>
<dbReference type="EMBL" id="BAAAYL010000001">
    <property type="protein sequence ID" value="GAA3369871.1"/>
    <property type="molecule type" value="Genomic_DNA"/>
</dbReference>
<accession>A0ABP6S7H0</accession>
<evidence type="ECO:0000313" key="2">
    <source>
        <dbReference type="EMBL" id="GAA3369871.1"/>
    </source>
</evidence>
<gene>
    <name evidence="2" type="ORF">GCM10020367_14250</name>
</gene>
<feature type="transmembrane region" description="Helical" evidence="1">
    <location>
        <begin position="31"/>
        <end position="57"/>
    </location>
</feature>
<protein>
    <submittedName>
        <fullName evidence="2">Uncharacterized protein</fullName>
    </submittedName>
</protein>
<comment type="caution">
    <text evidence="2">The sequence shown here is derived from an EMBL/GenBank/DDBJ whole genome shotgun (WGS) entry which is preliminary data.</text>
</comment>